<dbReference type="SMART" id="SM00249">
    <property type="entry name" value="PHD"/>
    <property type="match status" value="1"/>
</dbReference>
<evidence type="ECO:0000256" key="3">
    <source>
        <dbReference type="ARBA" id="ARBA00022771"/>
    </source>
</evidence>
<sequence length="522" mass="55636">MASAKAQADQPAATNRPSIPMNSATQLGGSTPPSSTRPISVPTSISLQSPAFSSQNGAAPHFSQFSASTTEILERLRANAGNAAGTPAFEAKKAEVLQSYVTSDKLPTPPPIANSGRRGGRSGVRATPSALKTEISGATPSPTTAATPSSARGSGRGRGRGRGGSRGGKRKRADSMESDNDSDISSSYTPLPTRTKSGRSVNKPVTFVPTLPEPAPGVKRRRSTKTILLAQCKVCHRGTDPGNNRIVFCDVCSTAYHQYCHNPPIENEVVTVLEKEWLCGPCERSKRSVIEGTQGLTTGEGLTIEQKRAYLSTLPQARLIPLLLHATIRHPELPIFPPNVRDLLPENIPMTISQPAVLSTRQPQLASTAQQVTSPPNGINSTTGTPRSQHITTDSSDMDPAEAQLLGEIRRSHQHSTFTTNPSSNPPNSQPQSKPNTTNTINNNNNITNTNIQPPALDTLDTYSDGYDTDPPAHYPKAGNGLARTLRPESEDLQWLVDDNFEVFSHGWRGDGTGVGADSTVL</sequence>
<dbReference type="InterPro" id="IPR011011">
    <property type="entry name" value="Znf_FYVE_PHD"/>
</dbReference>
<keyword evidence="3 6" id="KW-0863">Zinc-finger</keyword>
<dbReference type="AlphaFoldDB" id="A0A9P4K5R0"/>
<feature type="region of interest" description="Disordered" evidence="7">
    <location>
        <begin position="359"/>
        <end position="398"/>
    </location>
</feature>
<evidence type="ECO:0000256" key="4">
    <source>
        <dbReference type="ARBA" id="ARBA00022833"/>
    </source>
</evidence>
<dbReference type="GO" id="GO:0008270">
    <property type="term" value="F:zinc ion binding"/>
    <property type="evidence" value="ECO:0007669"/>
    <property type="project" value="UniProtKB-KW"/>
</dbReference>
<proteinExistence type="predicted"/>
<feature type="region of interest" description="Disordered" evidence="7">
    <location>
        <begin position="414"/>
        <end position="482"/>
    </location>
</feature>
<feature type="region of interest" description="Disordered" evidence="7">
    <location>
        <begin position="100"/>
        <end position="222"/>
    </location>
</feature>
<feature type="domain" description="PHD-type" evidence="8">
    <location>
        <begin position="229"/>
        <end position="285"/>
    </location>
</feature>
<feature type="compositionally biased region" description="Polar residues" evidence="7">
    <location>
        <begin position="183"/>
        <end position="200"/>
    </location>
</feature>
<feature type="compositionally biased region" description="Polar residues" evidence="7">
    <location>
        <begin position="359"/>
        <end position="395"/>
    </location>
</feature>
<dbReference type="GO" id="GO:0003682">
    <property type="term" value="F:chromatin binding"/>
    <property type="evidence" value="ECO:0007669"/>
    <property type="project" value="TreeGrafter"/>
</dbReference>
<dbReference type="PANTHER" id="PTHR12628:SF10">
    <property type="entry name" value="HOMEOBOX DOMAIN-CONTAINING PROTEIN"/>
    <property type="match status" value="1"/>
</dbReference>
<keyword evidence="2" id="KW-0479">Metal-binding</keyword>
<feature type="compositionally biased region" description="Low complexity" evidence="7">
    <location>
        <begin position="430"/>
        <end position="452"/>
    </location>
</feature>
<dbReference type="Gene3D" id="3.30.40.10">
    <property type="entry name" value="Zinc/RING finger domain, C3HC4 (zinc finger)"/>
    <property type="match status" value="1"/>
</dbReference>
<dbReference type="InterPro" id="IPR013083">
    <property type="entry name" value="Znf_RING/FYVE/PHD"/>
</dbReference>
<dbReference type="CDD" id="cd15502">
    <property type="entry name" value="PHD_Phf1p_Phf2p_like"/>
    <property type="match status" value="1"/>
</dbReference>
<evidence type="ECO:0000256" key="7">
    <source>
        <dbReference type="SAM" id="MobiDB-lite"/>
    </source>
</evidence>
<dbReference type="InterPro" id="IPR019786">
    <property type="entry name" value="Zinc_finger_PHD-type_CS"/>
</dbReference>
<comment type="subcellular location">
    <subcellularLocation>
        <location evidence="1">Nucleus</location>
    </subcellularLocation>
</comment>
<dbReference type="Proteomes" id="UP000800093">
    <property type="component" value="Unassembled WGS sequence"/>
</dbReference>
<dbReference type="EMBL" id="ML986638">
    <property type="protein sequence ID" value="KAF2262591.1"/>
    <property type="molecule type" value="Genomic_DNA"/>
</dbReference>
<protein>
    <recommendedName>
        <fullName evidence="8">PHD-type domain-containing protein</fullName>
    </recommendedName>
</protein>
<organism evidence="9 10">
    <name type="scientific">Lojkania enalia</name>
    <dbReference type="NCBI Taxonomy" id="147567"/>
    <lineage>
        <taxon>Eukaryota</taxon>
        <taxon>Fungi</taxon>
        <taxon>Dikarya</taxon>
        <taxon>Ascomycota</taxon>
        <taxon>Pezizomycotina</taxon>
        <taxon>Dothideomycetes</taxon>
        <taxon>Pleosporomycetidae</taxon>
        <taxon>Pleosporales</taxon>
        <taxon>Pleosporales incertae sedis</taxon>
        <taxon>Lojkania</taxon>
    </lineage>
</organism>
<dbReference type="GO" id="GO:0003677">
    <property type="term" value="F:DNA binding"/>
    <property type="evidence" value="ECO:0007669"/>
    <property type="project" value="TreeGrafter"/>
</dbReference>
<evidence type="ECO:0000256" key="1">
    <source>
        <dbReference type="ARBA" id="ARBA00004123"/>
    </source>
</evidence>
<comment type="caution">
    <text evidence="9">The sequence shown here is derived from an EMBL/GenBank/DDBJ whole genome shotgun (WGS) entry which is preliminary data.</text>
</comment>
<feature type="compositionally biased region" description="Low complexity" evidence="7">
    <location>
        <begin position="136"/>
        <end position="153"/>
    </location>
</feature>
<keyword evidence="10" id="KW-1185">Reference proteome</keyword>
<dbReference type="PANTHER" id="PTHR12628">
    <property type="entry name" value="POLYCOMB-LIKE TRANSCRIPTION FACTOR"/>
    <property type="match status" value="1"/>
</dbReference>
<name>A0A9P4K5R0_9PLEO</name>
<feature type="compositionally biased region" description="Low complexity" evidence="7">
    <location>
        <begin position="1"/>
        <end position="13"/>
    </location>
</feature>
<dbReference type="GO" id="GO:0045814">
    <property type="term" value="P:negative regulation of gene expression, epigenetic"/>
    <property type="evidence" value="ECO:0007669"/>
    <property type="project" value="TreeGrafter"/>
</dbReference>
<feature type="region of interest" description="Disordered" evidence="7">
    <location>
        <begin position="1"/>
        <end position="63"/>
    </location>
</feature>
<dbReference type="GO" id="GO:0005634">
    <property type="term" value="C:nucleus"/>
    <property type="evidence" value="ECO:0007669"/>
    <property type="project" value="UniProtKB-SubCell"/>
</dbReference>
<keyword evidence="4" id="KW-0862">Zinc</keyword>
<gene>
    <name evidence="9" type="ORF">CC78DRAFT_569616</name>
</gene>
<evidence type="ECO:0000256" key="6">
    <source>
        <dbReference type="PROSITE-ProRule" id="PRU00146"/>
    </source>
</evidence>
<dbReference type="Pfam" id="PF00628">
    <property type="entry name" value="PHD"/>
    <property type="match status" value="1"/>
</dbReference>
<evidence type="ECO:0000256" key="5">
    <source>
        <dbReference type="ARBA" id="ARBA00023242"/>
    </source>
</evidence>
<dbReference type="InterPro" id="IPR001965">
    <property type="entry name" value="Znf_PHD"/>
</dbReference>
<evidence type="ECO:0000259" key="8">
    <source>
        <dbReference type="PROSITE" id="PS50016"/>
    </source>
</evidence>
<evidence type="ECO:0000256" key="2">
    <source>
        <dbReference type="ARBA" id="ARBA00022723"/>
    </source>
</evidence>
<dbReference type="InterPro" id="IPR019787">
    <property type="entry name" value="Znf_PHD-finger"/>
</dbReference>
<dbReference type="OrthoDB" id="5863171at2759"/>
<feature type="compositionally biased region" description="Basic residues" evidence="7">
    <location>
        <begin position="155"/>
        <end position="172"/>
    </location>
</feature>
<reference evidence="10" key="1">
    <citation type="journal article" date="2020" name="Stud. Mycol.">
        <title>101 Dothideomycetes genomes: A test case for predicting lifestyles and emergence of pathogens.</title>
        <authorList>
            <person name="Haridas S."/>
            <person name="Albert R."/>
            <person name="Binder M."/>
            <person name="Bloem J."/>
            <person name="LaButti K."/>
            <person name="Salamov A."/>
            <person name="Andreopoulos B."/>
            <person name="Baker S."/>
            <person name="Barry K."/>
            <person name="Bills G."/>
            <person name="Bluhm B."/>
            <person name="Cannon C."/>
            <person name="Castanera R."/>
            <person name="Culley D."/>
            <person name="Daum C."/>
            <person name="Ezra D."/>
            <person name="Gonzalez J."/>
            <person name="Henrissat B."/>
            <person name="Kuo A."/>
            <person name="Liang C."/>
            <person name="Lipzen A."/>
            <person name="Lutzoni F."/>
            <person name="Magnuson J."/>
            <person name="Mondo S."/>
            <person name="Nolan M."/>
            <person name="Ohm R."/>
            <person name="Pangilinan J."/>
            <person name="Park H.-J."/>
            <person name="Ramirez L."/>
            <person name="Alfaro M."/>
            <person name="Sun H."/>
            <person name="Tritt A."/>
            <person name="Yoshinaga Y."/>
            <person name="Zwiers L.-H."/>
            <person name="Turgeon B."/>
            <person name="Goodwin S."/>
            <person name="Spatafora J."/>
            <person name="Crous P."/>
            <person name="Grigoriev I."/>
        </authorList>
    </citation>
    <scope>NUCLEOTIDE SEQUENCE [LARGE SCALE GENOMIC DNA]</scope>
    <source>
        <strain evidence="10">CBS 304.66</strain>
    </source>
</reference>
<evidence type="ECO:0000313" key="9">
    <source>
        <dbReference type="EMBL" id="KAF2262591.1"/>
    </source>
</evidence>
<dbReference type="PROSITE" id="PS01359">
    <property type="entry name" value="ZF_PHD_1"/>
    <property type="match status" value="1"/>
</dbReference>
<dbReference type="SUPFAM" id="SSF57903">
    <property type="entry name" value="FYVE/PHD zinc finger"/>
    <property type="match status" value="1"/>
</dbReference>
<feature type="compositionally biased region" description="Polar residues" evidence="7">
    <location>
        <begin position="15"/>
        <end position="63"/>
    </location>
</feature>
<accession>A0A9P4K5R0</accession>
<keyword evidence="5" id="KW-0539">Nucleus</keyword>
<dbReference type="PROSITE" id="PS50016">
    <property type="entry name" value="ZF_PHD_2"/>
    <property type="match status" value="1"/>
</dbReference>
<evidence type="ECO:0000313" key="10">
    <source>
        <dbReference type="Proteomes" id="UP000800093"/>
    </source>
</evidence>